<organism evidence="3 4">
    <name type="scientific">Kitasatospora terrestris</name>
    <dbReference type="NCBI Taxonomy" id="258051"/>
    <lineage>
        <taxon>Bacteria</taxon>
        <taxon>Bacillati</taxon>
        <taxon>Actinomycetota</taxon>
        <taxon>Actinomycetes</taxon>
        <taxon>Kitasatosporales</taxon>
        <taxon>Streptomycetaceae</taxon>
        <taxon>Kitasatospora</taxon>
    </lineage>
</organism>
<accession>A0ABP9DVS7</accession>
<sequence>MYDHPDSLFRPSGPSPYDILDRPPHAAADEHLHRYSGANAPYADSSTSPTMEMFGTWNPDLFVPPPRAHRTDPPPETDHLHVSRGSRKRRRARSTAERRTRLVGELFRTLIAVAVTVVCVLGWTLSYAPLQDLAFSSVPPGLSELWPAVVYGPWLAGCLSILRAALDGRRSVHSWVVVLAFSAAATGLCICDMSRSAPEMIVAGLPPIAAAICLDQLVRQFVAPQQVRRPRARHVARARRTE</sequence>
<feature type="compositionally biased region" description="Basic and acidic residues" evidence="1">
    <location>
        <begin position="69"/>
        <end position="81"/>
    </location>
</feature>
<keyword evidence="2" id="KW-0472">Membrane</keyword>
<evidence type="ECO:0000313" key="3">
    <source>
        <dbReference type="EMBL" id="GAA4854634.1"/>
    </source>
</evidence>
<name>A0ABP9DVS7_9ACTN</name>
<feature type="transmembrane region" description="Helical" evidence="2">
    <location>
        <begin position="145"/>
        <end position="162"/>
    </location>
</feature>
<protein>
    <recommendedName>
        <fullName evidence="5">DUF2637 domain-containing protein</fullName>
    </recommendedName>
</protein>
<evidence type="ECO:0000256" key="2">
    <source>
        <dbReference type="SAM" id="Phobius"/>
    </source>
</evidence>
<comment type="caution">
    <text evidence="3">The sequence shown here is derived from an EMBL/GenBank/DDBJ whole genome shotgun (WGS) entry which is preliminary data.</text>
</comment>
<evidence type="ECO:0008006" key="5">
    <source>
        <dbReference type="Google" id="ProtNLM"/>
    </source>
</evidence>
<dbReference type="Pfam" id="PF10935">
    <property type="entry name" value="DUF2637"/>
    <property type="match status" value="1"/>
</dbReference>
<dbReference type="InterPro" id="IPR021235">
    <property type="entry name" value="DUF2637"/>
</dbReference>
<proteinExistence type="predicted"/>
<feature type="region of interest" description="Disordered" evidence="1">
    <location>
        <begin position="64"/>
        <end position="96"/>
    </location>
</feature>
<feature type="region of interest" description="Disordered" evidence="1">
    <location>
        <begin position="1"/>
        <end position="23"/>
    </location>
</feature>
<reference evidence="4" key="1">
    <citation type="journal article" date="2019" name="Int. J. Syst. Evol. Microbiol.">
        <title>The Global Catalogue of Microorganisms (GCM) 10K type strain sequencing project: providing services to taxonomists for standard genome sequencing and annotation.</title>
        <authorList>
            <consortium name="The Broad Institute Genomics Platform"/>
            <consortium name="The Broad Institute Genome Sequencing Center for Infectious Disease"/>
            <person name="Wu L."/>
            <person name="Ma J."/>
        </authorList>
    </citation>
    <scope>NUCLEOTIDE SEQUENCE [LARGE SCALE GENOMIC DNA]</scope>
    <source>
        <strain evidence="4">JCM 13006</strain>
    </source>
</reference>
<feature type="transmembrane region" description="Helical" evidence="2">
    <location>
        <begin position="106"/>
        <end position="125"/>
    </location>
</feature>
<gene>
    <name evidence="3" type="ORF">GCM10023235_35080</name>
</gene>
<evidence type="ECO:0000256" key="1">
    <source>
        <dbReference type="SAM" id="MobiDB-lite"/>
    </source>
</evidence>
<keyword evidence="2" id="KW-0812">Transmembrane</keyword>
<dbReference type="EMBL" id="BAABIS010000001">
    <property type="protein sequence ID" value="GAA4854634.1"/>
    <property type="molecule type" value="Genomic_DNA"/>
</dbReference>
<feature type="transmembrane region" description="Helical" evidence="2">
    <location>
        <begin position="201"/>
        <end position="222"/>
    </location>
</feature>
<keyword evidence="4" id="KW-1185">Reference proteome</keyword>
<feature type="compositionally biased region" description="Basic residues" evidence="1">
    <location>
        <begin position="82"/>
        <end position="93"/>
    </location>
</feature>
<keyword evidence="2" id="KW-1133">Transmembrane helix</keyword>
<feature type="transmembrane region" description="Helical" evidence="2">
    <location>
        <begin position="174"/>
        <end position="195"/>
    </location>
</feature>
<evidence type="ECO:0000313" key="4">
    <source>
        <dbReference type="Proteomes" id="UP001501752"/>
    </source>
</evidence>
<dbReference type="Proteomes" id="UP001501752">
    <property type="component" value="Unassembled WGS sequence"/>
</dbReference>